<dbReference type="Gene3D" id="3.40.630.30">
    <property type="match status" value="1"/>
</dbReference>
<dbReference type="PROSITE" id="PS51186">
    <property type="entry name" value="GNAT"/>
    <property type="match status" value="1"/>
</dbReference>
<organism evidence="4 5">
    <name type="scientific">Halalkalibacter alkalisediminis</name>
    <dbReference type="NCBI Taxonomy" id="935616"/>
    <lineage>
        <taxon>Bacteria</taxon>
        <taxon>Bacillati</taxon>
        <taxon>Bacillota</taxon>
        <taxon>Bacilli</taxon>
        <taxon>Bacillales</taxon>
        <taxon>Bacillaceae</taxon>
        <taxon>Halalkalibacter</taxon>
    </lineage>
</organism>
<evidence type="ECO:0000259" key="3">
    <source>
        <dbReference type="PROSITE" id="PS51186"/>
    </source>
</evidence>
<dbReference type="RefSeq" id="WP_273842109.1">
    <property type="nucleotide sequence ID" value="NZ_JAQQWT010000004.1"/>
</dbReference>
<dbReference type="SUPFAM" id="SSF55729">
    <property type="entry name" value="Acyl-CoA N-acyltransferases (Nat)"/>
    <property type="match status" value="1"/>
</dbReference>
<dbReference type="PANTHER" id="PTHR43877">
    <property type="entry name" value="AMINOALKYLPHOSPHONATE N-ACETYLTRANSFERASE-RELATED-RELATED"/>
    <property type="match status" value="1"/>
</dbReference>
<dbReference type="InterPro" id="IPR050832">
    <property type="entry name" value="Bact_Acetyltransf"/>
</dbReference>
<evidence type="ECO:0000313" key="4">
    <source>
        <dbReference type="EMBL" id="MFC0559200.1"/>
    </source>
</evidence>
<dbReference type="InterPro" id="IPR000182">
    <property type="entry name" value="GNAT_dom"/>
</dbReference>
<sequence length="161" mass="18283">MLNETVIRKATLEDISDVQKIAKETWNHTYEGLIPREIQDKFIESAYSDESMKRRVHHSLLLVATANNTVIGFANFFSRESEAILGAIYIYPKEQGKGIGSELLVAGIKELQSVSKIYVEVENGNETGEAFYQAKGFSLLEEYDDDFFGHILKTKRMVLEI</sequence>
<dbReference type="EC" id="2.3.-.-" evidence="4"/>
<evidence type="ECO:0000256" key="1">
    <source>
        <dbReference type="ARBA" id="ARBA00022679"/>
    </source>
</evidence>
<evidence type="ECO:0000256" key="2">
    <source>
        <dbReference type="ARBA" id="ARBA00023315"/>
    </source>
</evidence>
<name>A0ABV6NEM5_9BACI</name>
<reference evidence="4 5" key="1">
    <citation type="submission" date="2024-09" db="EMBL/GenBank/DDBJ databases">
        <authorList>
            <person name="Sun Q."/>
            <person name="Mori K."/>
        </authorList>
    </citation>
    <scope>NUCLEOTIDE SEQUENCE [LARGE SCALE GENOMIC DNA]</scope>
    <source>
        <strain evidence="4 5">NCAIM B.02301</strain>
    </source>
</reference>
<gene>
    <name evidence="4" type="ORF">ACFFH4_09090</name>
</gene>
<dbReference type="Pfam" id="PF00583">
    <property type="entry name" value="Acetyltransf_1"/>
    <property type="match status" value="1"/>
</dbReference>
<proteinExistence type="predicted"/>
<keyword evidence="5" id="KW-1185">Reference proteome</keyword>
<keyword evidence="1 4" id="KW-0808">Transferase</keyword>
<accession>A0ABV6NEM5</accession>
<dbReference type="CDD" id="cd04301">
    <property type="entry name" value="NAT_SF"/>
    <property type="match status" value="1"/>
</dbReference>
<evidence type="ECO:0000313" key="5">
    <source>
        <dbReference type="Proteomes" id="UP001589833"/>
    </source>
</evidence>
<dbReference type="Proteomes" id="UP001589833">
    <property type="component" value="Unassembled WGS sequence"/>
</dbReference>
<dbReference type="EMBL" id="JBHLTR010000013">
    <property type="protein sequence ID" value="MFC0559200.1"/>
    <property type="molecule type" value="Genomic_DNA"/>
</dbReference>
<feature type="domain" description="N-acetyltransferase" evidence="3">
    <location>
        <begin position="5"/>
        <end position="158"/>
    </location>
</feature>
<comment type="caution">
    <text evidence="4">The sequence shown here is derived from an EMBL/GenBank/DDBJ whole genome shotgun (WGS) entry which is preliminary data.</text>
</comment>
<dbReference type="GO" id="GO:0016746">
    <property type="term" value="F:acyltransferase activity"/>
    <property type="evidence" value="ECO:0007669"/>
    <property type="project" value="UniProtKB-KW"/>
</dbReference>
<protein>
    <submittedName>
        <fullName evidence="4">GNAT family N-acetyltransferase</fullName>
        <ecNumber evidence="4">2.3.-.-</ecNumber>
    </submittedName>
</protein>
<dbReference type="InterPro" id="IPR016181">
    <property type="entry name" value="Acyl_CoA_acyltransferase"/>
</dbReference>
<keyword evidence="2 4" id="KW-0012">Acyltransferase</keyword>